<dbReference type="GO" id="GO:0030170">
    <property type="term" value="F:pyridoxal phosphate binding"/>
    <property type="evidence" value="ECO:0007669"/>
    <property type="project" value="InterPro"/>
</dbReference>
<protein>
    <recommendedName>
        <fullName evidence="7">Aminotransferase</fullName>
        <ecNumber evidence="7">2.6.1.-</ecNumber>
    </recommendedName>
</protein>
<keyword evidence="10" id="KW-1185">Reference proteome</keyword>
<proteinExistence type="inferred from homology"/>
<comment type="subunit">
    <text evidence="3">Homodimer.</text>
</comment>
<keyword evidence="6" id="KW-0663">Pyridoxal phosphate</keyword>
<keyword evidence="4 7" id="KW-0032">Aminotransferase</keyword>
<dbReference type="EMBL" id="CP133772">
    <property type="protein sequence ID" value="WYY00478.1"/>
    <property type="molecule type" value="Genomic_DNA"/>
</dbReference>
<dbReference type="SUPFAM" id="SSF53383">
    <property type="entry name" value="PLP-dependent transferases"/>
    <property type="match status" value="1"/>
</dbReference>
<dbReference type="RefSeq" id="WP_393970815.1">
    <property type="nucleotide sequence ID" value="NZ_CP133772.1"/>
</dbReference>
<dbReference type="GeneID" id="95967787"/>
<evidence type="ECO:0000313" key="9">
    <source>
        <dbReference type="EMBL" id="WYY00478.1"/>
    </source>
</evidence>
<organism evidence="9 10">
    <name type="scientific">Oxyplasma meridianum</name>
    <dbReference type="NCBI Taxonomy" id="3073602"/>
    <lineage>
        <taxon>Archaea</taxon>
        <taxon>Methanobacteriati</taxon>
        <taxon>Thermoplasmatota</taxon>
        <taxon>Thermoplasmata</taxon>
        <taxon>Thermoplasmatales</taxon>
        <taxon>Thermoplasmataceae</taxon>
        <taxon>Oxyplasma</taxon>
    </lineage>
</organism>
<dbReference type="Proteomes" id="UP001451606">
    <property type="component" value="Chromosome"/>
</dbReference>
<evidence type="ECO:0000256" key="5">
    <source>
        <dbReference type="ARBA" id="ARBA00022679"/>
    </source>
</evidence>
<evidence type="ECO:0000256" key="4">
    <source>
        <dbReference type="ARBA" id="ARBA00022576"/>
    </source>
</evidence>
<dbReference type="Pfam" id="PF00155">
    <property type="entry name" value="Aminotran_1_2"/>
    <property type="match status" value="1"/>
</dbReference>
<evidence type="ECO:0000313" key="10">
    <source>
        <dbReference type="Proteomes" id="UP001451606"/>
    </source>
</evidence>
<dbReference type="InterPro" id="IPR004838">
    <property type="entry name" value="NHTrfase_class1_PyrdxlP-BS"/>
</dbReference>
<comment type="similarity">
    <text evidence="2 7">Belongs to the class-I pyridoxal-phosphate-dependent aminotransferase family.</text>
</comment>
<dbReference type="PANTHER" id="PTHR46383">
    <property type="entry name" value="ASPARTATE AMINOTRANSFERASE"/>
    <property type="match status" value="1"/>
</dbReference>
<evidence type="ECO:0000256" key="6">
    <source>
        <dbReference type="ARBA" id="ARBA00022898"/>
    </source>
</evidence>
<gene>
    <name evidence="9" type="ORF">OXIME_001050</name>
</gene>
<feature type="domain" description="Aminotransferase class I/classII large" evidence="8">
    <location>
        <begin position="30"/>
        <end position="373"/>
    </location>
</feature>
<accession>A0AAX4NGL2</accession>
<dbReference type="PROSITE" id="PS00105">
    <property type="entry name" value="AA_TRANSFER_CLASS_1"/>
    <property type="match status" value="1"/>
</dbReference>
<evidence type="ECO:0000259" key="8">
    <source>
        <dbReference type="Pfam" id="PF00155"/>
    </source>
</evidence>
<dbReference type="KEGG" id="omr:OXIME_001050"/>
<dbReference type="EC" id="2.6.1.-" evidence="7"/>
<dbReference type="GO" id="GO:0008483">
    <property type="term" value="F:transaminase activity"/>
    <property type="evidence" value="ECO:0007669"/>
    <property type="project" value="UniProtKB-KW"/>
</dbReference>
<name>A0AAX4NGL2_9ARCH</name>
<dbReference type="PANTHER" id="PTHR46383:SF1">
    <property type="entry name" value="ASPARTATE AMINOTRANSFERASE"/>
    <property type="match status" value="1"/>
</dbReference>
<dbReference type="Gene3D" id="3.90.1150.10">
    <property type="entry name" value="Aspartate Aminotransferase, domain 1"/>
    <property type="match status" value="1"/>
</dbReference>
<evidence type="ECO:0000256" key="2">
    <source>
        <dbReference type="ARBA" id="ARBA00007441"/>
    </source>
</evidence>
<dbReference type="AlphaFoldDB" id="A0AAX4NGL2"/>
<keyword evidence="5 7" id="KW-0808">Transferase</keyword>
<dbReference type="GO" id="GO:0006520">
    <property type="term" value="P:amino acid metabolic process"/>
    <property type="evidence" value="ECO:0007669"/>
    <property type="project" value="InterPro"/>
</dbReference>
<comment type="cofactor">
    <cofactor evidence="1 7">
        <name>pyridoxal 5'-phosphate</name>
        <dbReference type="ChEBI" id="CHEBI:597326"/>
    </cofactor>
</comment>
<dbReference type="CDD" id="cd00609">
    <property type="entry name" value="AAT_like"/>
    <property type="match status" value="1"/>
</dbReference>
<dbReference type="FunFam" id="3.40.640.10:FF:000033">
    <property type="entry name" value="Aspartate aminotransferase"/>
    <property type="match status" value="1"/>
</dbReference>
<dbReference type="Gene3D" id="3.40.640.10">
    <property type="entry name" value="Type I PLP-dependent aspartate aminotransferase-like (Major domain)"/>
    <property type="match status" value="1"/>
</dbReference>
<evidence type="ECO:0000256" key="7">
    <source>
        <dbReference type="RuleBase" id="RU000481"/>
    </source>
</evidence>
<dbReference type="InterPro" id="IPR004839">
    <property type="entry name" value="Aminotransferase_I/II_large"/>
</dbReference>
<evidence type="ECO:0000256" key="3">
    <source>
        <dbReference type="ARBA" id="ARBA00011738"/>
    </source>
</evidence>
<dbReference type="InterPro" id="IPR015424">
    <property type="entry name" value="PyrdxlP-dep_Trfase"/>
</dbReference>
<evidence type="ECO:0000256" key="1">
    <source>
        <dbReference type="ARBA" id="ARBA00001933"/>
    </source>
</evidence>
<dbReference type="InterPro" id="IPR050596">
    <property type="entry name" value="AspAT/PAT-like"/>
</dbReference>
<sequence length="381" mass="42443">MVSSRLSAISESKTVASSNKAAEMARNGKKIYNFGIGEPDFTTPENIIDAGFQWAKKGKTHYTSSMGIPELREAISAKFKKFNGIQADPKNILVTPTKFSINLALMSILEFGDEVILPEPYYVSYPDIVRLAGGKVIPIGTDENYDFDFDAMGKVVNPRTRAIVFSNPTNPTGKVYTEKMIRELSDFVLENNLYLVSDEIYEDIIFEGRPFSPASIPDMKDHTITVSGFSKSHAMTGWRIGYMTGPADIIQASNKIQQQTITCAASISQYAALEALVDEKSPAVMREKFRERRDLIYKLITEGGQLEVRKPEGAFYIFPGYEGKDSETVSSHLLDEEGVVVTPGSAFGEQGEKHLRISFATSDETIREGVERINSYFRKQK</sequence>
<dbReference type="InterPro" id="IPR015422">
    <property type="entry name" value="PyrdxlP-dep_Trfase_small"/>
</dbReference>
<dbReference type="InterPro" id="IPR015421">
    <property type="entry name" value="PyrdxlP-dep_Trfase_major"/>
</dbReference>
<reference evidence="9 10" key="1">
    <citation type="submission" date="2023-09" db="EMBL/GenBank/DDBJ databases">
        <authorList>
            <person name="Golyshina O.V."/>
            <person name="Lunev E.A."/>
            <person name="Bargiela R."/>
            <person name="Gaines M.C."/>
            <person name="Daum B."/>
            <person name="Bale N.J."/>
            <person name="Koenen M."/>
            <person name="Sinninghe Damst J.S."/>
            <person name="Yakimov M."/>
            <person name="Golyshin P.N."/>
        </authorList>
    </citation>
    <scope>NUCLEOTIDE SEQUENCE [LARGE SCALE GENOMIC DNA]</scope>
    <source>
        <strain evidence="9 10">M1</strain>
    </source>
</reference>